<evidence type="ECO:0000313" key="3">
    <source>
        <dbReference type="Proteomes" id="UP001482620"/>
    </source>
</evidence>
<feature type="transmembrane region" description="Helical" evidence="1">
    <location>
        <begin position="60"/>
        <end position="81"/>
    </location>
</feature>
<dbReference type="Proteomes" id="UP001482620">
    <property type="component" value="Unassembled WGS sequence"/>
</dbReference>
<reference evidence="2 3" key="1">
    <citation type="submission" date="2021-06" db="EMBL/GenBank/DDBJ databases">
        <authorList>
            <person name="Palmer J.M."/>
        </authorList>
    </citation>
    <scope>NUCLEOTIDE SEQUENCE [LARGE SCALE GENOMIC DNA]</scope>
    <source>
        <strain evidence="3">if_2019</strain>
        <tissue evidence="2">Muscle</tissue>
    </source>
</reference>
<protein>
    <recommendedName>
        <fullName evidence="4">ABC transmembrane type-1 domain-containing protein</fullName>
    </recommendedName>
</protein>
<evidence type="ECO:0000256" key="1">
    <source>
        <dbReference type="SAM" id="Phobius"/>
    </source>
</evidence>
<evidence type="ECO:0008006" key="4">
    <source>
        <dbReference type="Google" id="ProtNLM"/>
    </source>
</evidence>
<proteinExistence type="predicted"/>
<keyword evidence="3" id="KW-1185">Reference proteome</keyword>
<keyword evidence="1" id="KW-1133">Transmembrane helix</keyword>
<name>A0ABV0UNF1_9TELE</name>
<evidence type="ECO:0000313" key="2">
    <source>
        <dbReference type="EMBL" id="MEQ2246765.1"/>
    </source>
</evidence>
<dbReference type="EMBL" id="JAHRIQ010081222">
    <property type="protein sequence ID" value="MEQ2246765.1"/>
    <property type="molecule type" value="Genomic_DNA"/>
</dbReference>
<keyword evidence="1" id="KW-0812">Transmembrane</keyword>
<sequence>MDLVSWSLNAIDKIFLTRRQDEWEPSCPDGTFFSGYTMDSWQKWRIVCLSILSVEDVEDVYTIGCLITGFLLFGVGGYLAYQEIQNTSAAVLAIVRLPGMYDGICRAINTQTEMLRELNRRLDVILKGSQAGCGSWTQG</sequence>
<accession>A0ABV0UNF1</accession>
<organism evidence="2 3">
    <name type="scientific">Ilyodon furcidens</name>
    <name type="common">goldbreast splitfin</name>
    <dbReference type="NCBI Taxonomy" id="33524"/>
    <lineage>
        <taxon>Eukaryota</taxon>
        <taxon>Metazoa</taxon>
        <taxon>Chordata</taxon>
        <taxon>Craniata</taxon>
        <taxon>Vertebrata</taxon>
        <taxon>Euteleostomi</taxon>
        <taxon>Actinopterygii</taxon>
        <taxon>Neopterygii</taxon>
        <taxon>Teleostei</taxon>
        <taxon>Neoteleostei</taxon>
        <taxon>Acanthomorphata</taxon>
        <taxon>Ovalentaria</taxon>
        <taxon>Atherinomorphae</taxon>
        <taxon>Cyprinodontiformes</taxon>
        <taxon>Goodeidae</taxon>
        <taxon>Ilyodon</taxon>
    </lineage>
</organism>
<comment type="caution">
    <text evidence="2">The sequence shown here is derived from an EMBL/GenBank/DDBJ whole genome shotgun (WGS) entry which is preliminary data.</text>
</comment>
<keyword evidence="1" id="KW-0472">Membrane</keyword>
<gene>
    <name evidence="2" type="ORF">ILYODFUR_002602</name>
</gene>